<reference evidence="8" key="1">
    <citation type="submission" date="2020-10" db="EMBL/GenBank/DDBJ databases">
        <title>Ca. Dormibacterota MAGs.</title>
        <authorList>
            <person name="Montgomery K."/>
        </authorList>
    </citation>
    <scope>NUCLEOTIDE SEQUENCE [LARGE SCALE GENOMIC DNA]</scope>
    <source>
        <strain evidence="8">SC8812_S17_10</strain>
    </source>
</reference>
<name>A0A934N6W0_9BACT</name>
<evidence type="ECO:0000259" key="7">
    <source>
        <dbReference type="Pfam" id="PF08544"/>
    </source>
</evidence>
<dbReference type="PIRSF" id="PIRSF036406">
    <property type="entry name" value="Hept_kin"/>
    <property type="match status" value="1"/>
</dbReference>
<dbReference type="Gene3D" id="3.30.230.120">
    <property type="match status" value="1"/>
</dbReference>
<evidence type="ECO:0000256" key="1">
    <source>
        <dbReference type="ARBA" id="ARBA00022679"/>
    </source>
</evidence>
<evidence type="ECO:0000256" key="3">
    <source>
        <dbReference type="ARBA" id="ARBA00022777"/>
    </source>
</evidence>
<dbReference type="SUPFAM" id="SSF54211">
    <property type="entry name" value="Ribosomal protein S5 domain 2-like"/>
    <property type="match status" value="1"/>
</dbReference>
<accession>A0A934N6W0</accession>
<proteinExistence type="inferred from homology"/>
<dbReference type="EMBL" id="JAEKNR010000087">
    <property type="protein sequence ID" value="MBJ7597981.1"/>
    <property type="molecule type" value="Genomic_DNA"/>
</dbReference>
<dbReference type="Pfam" id="PF00288">
    <property type="entry name" value="GHMP_kinases_N"/>
    <property type="match status" value="1"/>
</dbReference>
<dbReference type="InterPro" id="IPR006204">
    <property type="entry name" value="GHMP_kinase_N_dom"/>
</dbReference>
<dbReference type="AlphaFoldDB" id="A0A934N6W0"/>
<dbReference type="Proteomes" id="UP000612893">
    <property type="component" value="Unassembled WGS sequence"/>
</dbReference>
<evidence type="ECO:0000256" key="2">
    <source>
        <dbReference type="ARBA" id="ARBA00022741"/>
    </source>
</evidence>
<evidence type="ECO:0000313" key="8">
    <source>
        <dbReference type="EMBL" id="MBJ7597981.1"/>
    </source>
</evidence>
<organism evidence="8 9">
    <name type="scientific">Candidatus Nephthysia bennettiae</name>
    <dbReference type="NCBI Taxonomy" id="3127016"/>
    <lineage>
        <taxon>Bacteria</taxon>
        <taxon>Bacillati</taxon>
        <taxon>Candidatus Dormiibacterota</taxon>
        <taxon>Candidatus Dormibacteria</taxon>
        <taxon>Candidatus Dormibacterales</taxon>
        <taxon>Candidatus Dormibacteraceae</taxon>
        <taxon>Candidatus Nephthysia</taxon>
    </lineage>
</organism>
<dbReference type="PANTHER" id="PTHR32463">
    <property type="entry name" value="L-FUCOSE KINASE"/>
    <property type="match status" value="1"/>
</dbReference>
<dbReference type="InterPro" id="IPR013750">
    <property type="entry name" value="GHMP_kinase_C_dom"/>
</dbReference>
<dbReference type="InterPro" id="IPR020568">
    <property type="entry name" value="Ribosomal_Su5_D2-typ_SF"/>
</dbReference>
<evidence type="ECO:0000259" key="6">
    <source>
        <dbReference type="Pfam" id="PF00288"/>
    </source>
</evidence>
<comment type="similarity">
    <text evidence="5">Belongs to the GHMP kinase family.</text>
</comment>
<keyword evidence="3" id="KW-0418">Kinase</keyword>
<dbReference type="GO" id="GO:0016301">
    <property type="term" value="F:kinase activity"/>
    <property type="evidence" value="ECO:0007669"/>
    <property type="project" value="UniProtKB-KW"/>
</dbReference>
<keyword evidence="1" id="KW-0808">Transferase</keyword>
<dbReference type="SUPFAM" id="SSF55060">
    <property type="entry name" value="GHMP Kinase, C-terminal domain"/>
    <property type="match status" value="1"/>
</dbReference>
<feature type="domain" description="GHMP kinase C-terminal" evidence="7">
    <location>
        <begin position="230"/>
        <end position="290"/>
    </location>
</feature>
<evidence type="ECO:0000256" key="4">
    <source>
        <dbReference type="ARBA" id="ARBA00022840"/>
    </source>
</evidence>
<dbReference type="PROSITE" id="PS00627">
    <property type="entry name" value="GHMP_KINASES_ATP"/>
    <property type="match status" value="1"/>
</dbReference>
<dbReference type="PANTHER" id="PTHR32463:SF0">
    <property type="entry name" value="L-FUCOSE KINASE"/>
    <property type="match status" value="1"/>
</dbReference>
<sequence>MLITRTPLRISLGGGGTDLPSYYRDFGGFVISAAINKYVYIGINRTFTDDYFVKYSELERVRDVAQIRHPIIREALRAHDVGPAVEIVSLADIPGGTGLGSSGTFTVGLLRALYAFQRKHVVTGALAEEACEIEIDRLGRAVGKQDQYIAAFGGLTCFEYCPDDSVSVTALRISSHTLHDLEERLLLFFTGYSRSADLILEDQKARSEKGDRDMLDNLHTIAGIGRQVRVALEGGDTHAFAALMHEHWERKRARSRPMSSTQIDRWYEVGRANGALGGKLVGAGAGGFLMLYAADPCCVRQAMAREGLSELRFTFDHDGSAVIVRD</sequence>
<protein>
    <submittedName>
        <fullName evidence="8">Galactokinase</fullName>
    </submittedName>
</protein>
<dbReference type="InterPro" id="IPR001174">
    <property type="entry name" value="HddA/FKP"/>
</dbReference>
<dbReference type="InterPro" id="IPR014606">
    <property type="entry name" value="Heptose_7-P_kinase"/>
</dbReference>
<dbReference type="InterPro" id="IPR052203">
    <property type="entry name" value="GHMP_Kinase-Related"/>
</dbReference>
<evidence type="ECO:0000313" key="9">
    <source>
        <dbReference type="Proteomes" id="UP000612893"/>
    </source>
</evidence>
<keyword evidence="2" id="KW-0547">Nucleotide-binding</keyword>
<gene>
    <name evidence="8" type="ORF">JF922_07825</name>
</gene>
<comment type="caution">
    <text evidence="8">The sequence shown here is derived from an EMBL/GenBank/DDBJ whole genome shotgun (WGS) entry which is preliminary data.</text>
</comment>
<keyword evidence="9" id="KW-1185">Reference proteome</keyword>
<dbReference type="GO" id="GO:0005524">
    <property type="term" value="F:ATP binding"/>
    <property type="evidence" value="ECO:0007669"/>
    <property type="project" value="UniProtKB-KW"/>
</dbReference>
<dbReference type="InterPro" id="IPR036554">
    <property type="entry name" value="GHMP_kinase_C_sf"/>
</dbReference>
<keyword evidence="4" id="KW-0067">ATP-binding</keyword>
<dbReference type="RefSeq" id="WP_338200655.1">
    <property type="nucleotide sequence ID" value="NZ_JAEKNR010000087.1"/>
</dbReference>
<dbReference type="Pfam" id="PF08544">
    <property type="entry name" value="GHMP_kinases_C"/>
    <property type="match status" value="1"/>
</dbReference>
<feature type="domain" description="GHMP kinase N-terminal" evidence="6">
    <location>
        <begin position="77"/>
        <end position="154"/>
    </location>
</feature>
<dbReference type="PRINTS" id="PR00960">
    <property type="entry name" value="LMBPPROTEIN"/>
</dbReference>
<dbReference type="InterPro" id="IPR006203">
    <property type="entry name" value="GHMP_knse_ATP-bd_CS"/>
</dbReference>
<evidence type="ECO:0000256" key="5">
    <source>
        <dbReference type="ARBA" id="ARBA00038121"/>
    </source>
</evidence>